<feature type="compositionally biased region" description="Basic residues" evidence="1">
    <location>
        <begin position="54"/>
        <end position="64"/>
    </location>
</feature>
<feature type="region of interest" description="Disordered" evidence="1">
    <location>
        <begin position="1"/>
        <end position="71"/>
    </location>
</feature>
<sequence length="146" mass="16093">MISRRPAGSQLDPNPESINGNSQREQSRPGRAGRTSEGRTSRSGHGNRGAGITRTRRRRSRGRGLRPVPVEALQDPKQNIFIAAQHIADLKQQTEFADVPADQLTPGQMQELAARYNGGPHWQGEDAQGYGRGFLKNIPQAREAME</sequence>
<comment type="caution">
    <text evidence="2">The sequence shown here is derived from an EMBL/GenBank/DDBJ whole genome shotgun (WGS) entry which is preliminary data.</text>
</comment>
<dbReference type="EMBL" id="BAAAUX010000041">
    <property type="protein sequence ID" value="GAA2820497.1"/>
    <property type="molecule type" value="Genomic_DNA"/>
</dbReference>
<gene>
    <name evidence="2" type="ORF">GCM10010470_64750</name>
</gene>
<evidence type="ECO:0000313" key="2">
    <source>
        <dbReference type="EMBL" id="GAA2820497.1"/>
    </source>
</evidence>
<protein>
    <submittedName>
        <fullName evidence="2">Uncharacterized protein</fullName>
    </submittedName>
</protein>
<proteinExistence type="predicted"/>
<evidence type="ECO:0000256" key="1">
    <source>
        <dbReference type="SAM" id="MobiDB-lite"/>
    </source>
</evidence>
<dbReference type="Proteomes" id="UP001500979">
    <property type="component" value="Unassembled WGS sequence"/>
</dbReference>
<accession>A0ABN3VP43</accession>
<organism evidence="2 3">
    <name type="scientific">Saccharopolyspora taberi</name>
    <dbReference type="NCBI Taxonomy" id="60895"/>
    <lineage>
        <taxon>Bacteria</taxon>
        <taxon>Bacillati</taxon>
        <taxon>Actinomycetota</taxon>
        <taxon>Actinomycetes</taxon>
        <taxon>Pseudonocardiales</taxon>
        <taxon>Pseudonocardiaceae</taxon>
        <taxon>Saccharopolyspora</taxon>
    </lineage>
</organism>
<keyword evidence="3" id="KW-1185">Reference proteome</keyword>
<evidence type="ECO:0000313" key="3">
    <source>
        <dbReference type="Proteomes" id="UP001500979"/>
    </source>
</evidence>
<reference evidence="2 3" key="1">
    <citation type="journal article" date="2019" name="Int. J. Syst. Evol. Microbiol.">
        <title>The Global Catalogue of Microorganisms (GCM) 10K type strain sequencing project: providing services to taxonomists for standard genome sequencing and annotation.</title>
        <authorList>
            <consortium name="The Broad Institute Genomics Platform"/>
            <consortium name="The Broad Institute Genome Sequencing Center for Infectious Disease"/>
            <person name="Wu L."/>
            <person name="Ma J."/>
        </authorList>
    </citation>
    <scope>NUCLEOTIDE SEQUENCE [LARGE SCALE GENOMIC DNA]</scope>
    <source>
        <strain evidence="2 3">JCM 9383</strain>
    </source>
</reference>
<name>A0ABN3VP43_9PSEU</name>